<dbReference type="Proteomes" id="UP000220353">
    <property type="component" value="Unassembled WGS sequence"/>
</dbReference>
<keyword evidence="2" id="KW-0378">Hydrolase</keyword>
<comment type="caution">
    <text evidence="2">The sequence shown here is derived from an EMBL/GenBank/DDBJ whole genome shotgun (WGS) entry which is preliminary data.</text>
</comment>
<feature type="region of interest" description="Disordered" evidence="1">
    <location>
        <begin position="1"/>
        <end position="27"/>
    </location>
</feature>
<organism evidence="2 3">
    <name type="scientific">Rhizobium fredii</name>
    <name type="common">Sinorhizobium fredii</name>
    <dbReference type="NCBI Taxonomy" id="380"/>
    <lineage>
        <taxon>Bacteria</taxon>
        <taxon>Pseudomonadati</taxon>
        <taxon>Pseudomonadota</taxon>
        <taxon>Alphaproteobacteria</taxon>
        <taxon>Hyphomicrobiales</taxon>
        <taxon>Rhizobiaceae</taxon>
        <taxon>Sinorhizobium/Ensifer group</taxon>
        <taxon>Sinorhizobium</taxon>
    </lineage>
</organism>
<dbReference type="InterPro" id="IPR029058">
    <property type="entry name" value="AB_hydrolase_fold"/>
</dbReference>
<dbReference type="GO" id="GO:0016787">
    <property type="term" value="F:hydrolase activity"/>
    <property type="evidence" value="ECO:0007669"/>
    <property type="project" value="UniProtKB-KW"/>
</dbReference>
<feature type="non-terminal residue" evidence="2">
    <location>
        <position position="1"/>
    </location>
</feature>
<dbReference type="Gene3D" id="3.40.50.1820">
    <property type="entry name" value="alpha/beta hydrolase"/>
    <property type="match status" value="1"/>
</dbReference>
<evidence type="ECO:0000313" key="2">
    <source>
        <dbReference type="EMBL" id="PDT41629.1"/>
    </source>
</evidence>
<dbReference type="EMBL" id="NWTC01000132">
    <property type="protein sequence ID" value="PDT41629.1"/>
    <property type="molecule type" value="Genomic_DNA"/>
</dbReference>
<protein>
    <submittedName>
        <fullName evidence="2">Alpha/beta hydrolase</fullName>
    </submittedName>
</protein>
<dbReference type="AlphaFoldDB" id="A0A2A6LMY9"/>
<reference evidence="2 3" key="1">
    <citation type="submission" date="2017-09" db="EMBL/GenBank/DDBJ databases">
        <title>Comparative genomics of rhizobia isolated from Phaseolus vulgaris in China.</title>
        <authorList>
            <person name="Tong W."/>
        </authorList>
    </citation>
    <scope>NUCLEOTIDE SEQUENCE [LARGE SCALE GENOMIC DNA]</scope>
    <source>
        <strain evidence="2 3">PCH1</strain>
    </source>
</reference>
<dbReference type="SUPFAM" id="SSF53474">
    <property type="entry name" value="alpha/beta-Hydrolases"/>
    <property type="match status" value="1"/>
</dbReference>
<gene>
    <name evidence="2" type="ORF">CO661_34300</name>
</gene>
<evidence type="ECO:0000256" key="1">
    <source>
        <dbReference type="SAM" id="MobiDB-lite"/>
    </source>
</evidence>
<evidence type="ECO:0000313" key="3">
    <source>
        <dbReference type="Proteomes" id="UP000220353"/>
    </source>
</evidence>
<sequence>EEHQAQMQEASVGAERISLPSHGHNIHWEDPERVAGLVRTFLERPR</sequence>
<accession>A0A2A6LMY9</accession>
<name>A0A2A6LMY9_RHIFR</name>
<proteinExistence type="predicted"/>